<dbReference type="Pfam" id="PF25967">
    <property type="entry name" value="RND-MFP_C"/>
    <property type="match status" value="1"/>
</dbReference>
<evidence type="ECO:0000313" key="9">
    <source>
        <dbReference type="Proteomes" id="UP000031552"/>
    </source>
</evidence>
<comment type="caution">
    <text evidence="8">The sequence shown here is derived from an EMBL/GenBank/DDBJ whole genome shotgun (WGS) entry which is preliminary data.</text>
</comment>
<dbReference type="Pfam" id="PF25876">
    <property type="entry name" value="HH_MFP_RND"/>
    <property type="match status" value="1"/>
</dbReference>
<evidence type="ECO:0000256" key="1">
    <source>
        <dbReference type="ARBA" id="ARBA00004196"/>
    </source>
</evidence>
<dbReference type="Gene3D" id="1.10.287.470">
    <property type="entry name" value="Helix hairpin bin"/>
    <property type="match status" value="1"/>
</dbReference>
<dbReference type="AlphaFoldDB" id="A0A090CZ78"/>
<dbReference type="Gene3D" id="2.40.420.20">
    <property type="match status" value="1"/>
</dbReference>
<evidence type="ECO:0000313" key="8">
    <source>
        <dbReference type="EMBL" id="CDR34086.1"/>
    </source>
</evidence>
<dbReference type="FunFam" id="2.40.420.20:FF:000001">
    <property type="entry name" value="Efflux RND transporter periplasmic adaptor subunit"/>
    <property type="match status" value="1"/>
</dbReference>
<evidence type="ECO:0000259" key="6">
    <source>
        <dbReference type="Pfam" id="PF25944"/>
    </source>
</evidence>
<dbReference type="RefSeq" id="WP_053331847.1">
    <property type="nucleotide sequence ID" value="NZ_CCEJ010000005.1"/>
</dbReference>
<dbReference type="InterPro" id="IPR058627">
    <property type="entry name" value="MdtA-like_C"/>
</dbReference>
<dbReference type="Gene3D" id="2.40.50.100">
    <property type="match status" value="1"/>
</dbReference>
<dbReference type="GO" id="GO:0030313">
    <property type="term" value="C:cell envelope"/>
    <property type="evidence" value="ECO:0007669"/>
    <property type="project" value="UniProtKB-SubCell"/>
</dbReference>
<dbReference type="OrthoDB" id="9801814at2"/>
<evidence type="ECO:0000256" key="2">
    <source>
        <dbReference type="ARBA" id="ARBA00009477"/>
    </source>
</evidence>
<dbReference type="Proteomes" id="UP000031552">
    <property type="component" value="Unassembled WGS sequence"/>
</dbReference>
<dbReference type="GO" id="GO:0022857">
    <property type="term" value="F:transmembrane transporter activity"/>
    <property type="evidence" value="ECO:0007669"/>
    <property type="project" value="InterPro"/>
</dbReference>
<accession>A0A090CZ78</accession>
<dbReference type="GO" id="GO:0005886">
    <property type="term" value="C:plasma membrane"/>
    <property type="evidence" value="ECO:0007669"/>
    <property type="project" value="TreeGrafter"/>
</dbReference>
<dbReference type="InterPro" id="IPR058626">
    <property type="entry name" value="MdtA-like_b-barrel"/>
</dbReference>
<sequence length="388" mass="43209">MFASKQSLTLFTLIILLTSCKKEEVKVQPKPVAVTALKIETKTIPAEYRSMGVVLSSHLVDIRSQVEGQLEKIAYKEGDYVKRGTLLFIIDQRPFIAAVENAKAEVARQEAILWDAQKTYERIAPLFEQKAASRRDYENAYARQLESEAAVLAAKAKLDEAVVNLGYTVIRSPVDGLTTQSNYREGALIHVQSTQPLTTVSVVDPAWIQFTISEGDVLRINEDVAQKRLILPDSEDYKVEVTLADGSIYPEKGEFYFTSPIYDMKTGTLLLRATIANPSLILRPGQFVRANVSGALRPNAITVPQRAVTQSQQGAFVFIINDEQKADIRYVELGSWYKEDWIINAGLQKGDVIVVDGINKIRKGTPVTVIPDKNSNDSKNDSKEKTDK</sequence>
<reference evidence="8" key="2">
    <citation type="submission" date="2014-09" db="EMBL/GenBank/DDBJ databases">
        <title>Criblamydia sequanensis harbors a mega-plasmid encoding arsenite resistance.</title>
        <authorList>
            <person name="Bertelli C."/>
            <person name="Goesmann A."/>
            <person name="Greub G."/>
        </authorList>
    </citation>
    <scope>NUCLEOTIDE SEQUENCE [LARGE SCALE GENOMIC DNA]</scope>
    <source>
        <strain evidence="8">CRIB-18</strain>
    </source>
</reference>
<dbReference type="SUPFAM" id="SSF111369">
    <property type="entry name" value="HlyD-like secretion proteins"/>
    <property type="match status" value="1"/>
</dbReference>
<dbReference type="PANTHER" id="PTHR30158">
    <property type="entry name" value="ACRA/E-RELATED COMPONENT OF DRUG EFFLUX TRANSPORTER"/>
    <property type="match status" value="1"/>
</dbReference>
<feature type="domain" description="Multidrug resistance protein MdtA-like alpha-helical hairpin" evidence="4">
    <location>
        <begin position="100"/>
        <end position="168"/>
    </location>
</feature>
<feature type="domain" description="Multidrug resistance protein MdtA-like barrel-sandwich hybrid" evidence="5">
    <location>
        <begin position="60"/>
        <end position="200"/>
    </location>
</feature>
<evidence type="ECO:0000256" key="3">
    <source>
        <dbReference type="SAM" id="MobiDB-lite"/>
    </source>
</evidence>
<name>A0A090CZ78_9BACT</name>
<feature type="domain" description="Multidrug resistance protein MdtA-like beta-barrel" evidence="6">
    <location>
        <begin position="206"/>
        <end position="292"/>
    </location>
</feature>
<proteinExistence type="inferred from homology"/>
<dbReference type="GO" id="GO:0046677">
    <property type="term" value="P:response to antibiotic"/>
    <property type="evidence" value="ECO:0007669"/>
    <property type="project" value="TreeGrafter"/>
</dbReference>
<dbReference type="PROSITE" id="PS51257">
    <property type="entry name" value="PROKAR_LIPOPROTEIN"/>
    <property type="match status" value="1"/>
</dbReference>
<feature type="domain" description="Multidrug resistance protein MdtA-like C-terminal permuted SH3" evidence="7">
    <location>
        <begin position="299"/>
        <end position="360"/>
    </location>
</feature>
<dbReference type="eggNOG" id="COG0845">
    <property type="taxonomic scope" value="Bacteria"/>
</dbReference>
<dbReference type="EMBL" id="CCEJ010000005">
    <property type="protein sequence ID" value="CDR34086.1"/>
    <property type="molecule type" value="Genomic_DNA"/>
</dbReference>
<keyword evidence="9" id="KW-1185">Reference proteome</keyword>
<dbReference type="Pfam" id="PF25917">
    <property type="entry name" value="BSH_RND"/>
    <property type="match status" value="1"/>
</dbReference>
<reference evidence="8" key="1">
    <citation type="submission" date="2013-12" db="EMBL/GenBank/DDBJ databases">
        <authorList>
            <person name="Linke B."/>
        </authorList>
    </citation>
    <scope>NUCLEOTIDE SEQUENCE [LARGE SCALE GENOMIC DNA]</scope>
    <source>
        <strain evidence="8">CRIB-18</strain>
    </source>
</reference>
<evidence type="ECO:0000259" key="4">
    <source>
        <dbReference type="Pfam" id="PF25876"/>
    </source>
</evidence>
<organism evidence="8 9">
    <name type="scientific">Candidatus Criblamydia sequanensis CRIB-18</name>
    <dbReference type="NCBI Taxonomy" id="1437425"/>
    <lineage>
        <taxon>Bacteria</taxon>
        <taxon>Pseudomonadati</taxon>
        <taxon>Chlamydiota</taxon>
        <taxon>Chlamydiia</taxon>
        <taxon>Parachlamydiales</taxon>
        <taxon>Candidatus Criblamydiaceae</taxon>
        <taxon>Candidatus Criblamydia</taxon>
    </lineage>
</organism>
<feature type="region of interest" description="Disordered" evidence="3">
    <location>
        <begin position="366"/>
        <end position="388"/>
    </location>
</feature>
<dbReference type="STRING" id="1437425.CSEC_1266"/>
<protein>
    <submittedName>
        <fullName evidence="8">Multidrug efflux transporter</fullName>
    </submittedName>
</protein>
<dbReference type="InterPro" id="IPR006143">
    <property type="entry name" value="RND_pump_MFP"/>
</dbReference>
<gene>
    <name evidence="8" type="ORF">CSEC_1266</name>
</gene>
<comment type="similarity">
    <text evidence="2">Belongs to the membrane fusion protein (MFP) (TC 8.A.1) family.</text>
</comment>
<dbReference type="InterPro" id="IPR058625">
    <property type="entry name" value="MdtA-like_BSH"/>
</dbReference>
<dbReference type="Pfam" id="PF25944">
    <property type="entry name" value="Beta-barrel_RND"/>
    <property type="match status" value="1"/>
</dbReference>
<dbReference type="Gene3D" id="2.40.30.170">
    <property type="match status" value="1"/>
</dbReference>
<evidence type="ECO:0000259" key="7">
    <source>
        <dbReference type="Pfam" id="PF25967"/>
    </source>
</evidence>
<comment type="subcellular location">
    <subcellularLocation>
        <location evidence="1">Cell envelope</location>
    </subcellularLocation>
</comment>
<dbReference type="NCBIfam" id="TIGR01730">
    <property type="entry name" value="RND_mfp"/>
    <property type="match status" value="1"/>
</dbReference>
<dbReference type="InterPro" id="IPR058624">
    <property type="entry name" value="MdtA-like_HH"/>
</dbReference>
<feature type="compositionally biased region" description="Basic and acidic residues" evidence="3">
    <location>
        <begin position="374"/>
        <end position="388"/>
    </location>
</feature>
<evidence type="ECO:0000259" key="5">
    <source>
        <dbReference type="Pfam" id="PF25917"/>
    </source>
</evidence>